<feature type="transmembrane region" description="Helical" evidence="2">
    <location>
        <begin position="86"/>
        <end position="111"/>
    </location>
</feature>
<proteinExistence type="predicted"/>
<evidence type="ECO:0000313" key="4">
    <source>
        <dbReference type="Proteomes" id="UP001244011"/>
    </source>
</evidence>
<keyword evidence="4" id="KW-1185">Reference proteome</keyword>
<feature type="region of interest" description="Disordered" evidence="1">
    <location>
        <begin position="176"/>
        <end position="205"/>
    </location>
</feature>
<name>A0AAJ0C322_9PEZI</name>
<dbReference type="InterPro" id="IPR025187">
    <property type="entry name" value="DUF4112"/>
</dbReference>
<evidence type="ECO:0000256" key="2">
    <source>
        <dbReference type="SAM" id="Phobius"/>
    </source>
</evidence>
<comment type="caution">
    <text evidence="3">The sequence shown here is derived from an EMBL/GenBank/DDBJ whole genome shotgun (WGS) entry which is preliminary data.</text>
</comment>
<keyword evidence="2" id="KW-1133">Transmembrane helix</keyword>
<organism evidence="3 4">
    <name type="scientific">Phialemonium atrogriseum</name>
    <dbReference type="NCBI Taxonomy" id="1093897"/>
    <lineage>
        <taxon>Eukaryota</taxon>
        <taxon>Fungi</taxon>
        <taxon>Dikarya</taxon>
        <taxon>Ascomycota</taxon>
        <taxon>Pezizomycotina</taxon>
        <taxon>Sordariomycetes</taxon>
        <taxon>Sordariomycetidae</taxon>
        <taxon>Cephalothecales</taxon>
        <taxon>Cephalothecaceae</taxon>
        <taxon>Phialemonium</taxon>
    </lineage>
</organism>
<keyword evidence="2" id="KW-0812">Transmembrane</keyword>
<dbReference type="PANTHER" id="PTHR35519:SF2">
    <property type="entry name" value="PH DOMAIN PROTEIN"/>
    <property type="match status" value="1"/>
</dbReference>
<dbReference type="AlphaFoldDB" id="A0AAJ0C322"/>
<dbReference type="EMBL" id="MU839003">
    <property type="protein sequence ID" value="KAK1769250.1"/>
    <property type="molecule type" value="Genomic_DNA"/>
</dbReference>
<evidence type="ECO:0000313" key="3">
    <source>
        <dbReference type="EMBL" id="KAK1769250.1"/>
    </source>
</evidence>
<dbReference type="Pfam" id="PF13430">
    <property type="entry name" value="DUF4112"/>
    <property type="match status" value="1"/>
</dbReference>
<dbReference type="PANTHER" id="PTHR35519">
    <property type="entry name" value="MEMBRANE PROTEINS"/>
    <property type="match status" value="1"/>
</dbReference>
<evidence type="ECO:0008006" key="5">
    <source>
        <dbReference type="Google" id="ProtNLM"/>
    </source>
</evidence>
<protein>
    <recommendedName>
        <fullName evidence="5">DUF4112 domain-containing protein</fullName>
    </recommendedName>
</protein>
<dbReference type="Proteomes" id="UP001244011">
    <property type="component" value="Unassembled WGS sequence"/>
</dbReference>
<gene>
    <name evidence="3" type="ORF">QBC33DRAFT_557298</name>
</gene>
<dbReference type="RefSeq" id="XP_060285463.1">
    <property type="nucleotide sequence ID" value="XM_060429794.1"/>
</dbReference>
<dbReference type="GeneID" id="85312981"/>
<reference evidence="3" key="1">
    <citation type="submission" date="2023-06" db="EMBL/GenBank/DDBJ databases">
        <title>Genome-scale phylogeny and comparative genomics of the fungal order Sordariales.</title>
        <authorList>
            <consortium name="Lawrence Berkeley National Laboratory"/>
            <person name="Hensen N."/>
            <person name="Bonometti L."/>
            <person name="Westerberg I."/>
            <person name="Brannstrom I.O."/>
            <person name="Guillou S."/>
            <person name="Cros-Aarteil S."/>
            <person name="Calhoun S."/>
            <person name="Haridas S."/>
            <person name="Kuo A."/>
            <person name="Mondo S."/>
            <person name="Pangilinan J."/>
            <person name="Riley R."/>
            <person name="Labutti K."/>
            <person name="Andreopoulos B."/>
            <person name="Lipzen A."/>
            <person name="Chen C."/>
            <person name="Yanf M."/>
            <person name="Daum C."/>
            <person name="Ng V."/>
            <person name="Clum A."/>
            <person name="Steindorff A."/>
            <person name="Ohm R."/>
            <person name="Martin F."/>
            <person name="Silar P."/>
            <person name="Natvig D."/>
            <person name="Lalanne C."/>
            <person name="Gautier V."/>
            <person name="Ament-Velasquez S.L."/>
            <person name="Kruys A."/>
            <person name="Hutchinson M.I."/>
            <person name="Powell A.J."/>
            <person name="Barry K."/>
            <person name="Miller A.N."/>
            <person name="Grigoriev I.V."/>
            <person name="Debuchy R."/>
            <person name="Gladieux P."/>
            <person name="Thoren M.H."/>
            <person name="Johannesson H."/>
        </authorList>
    </citation>
    <scope>NUCLEOTIDE SEQUENCE</scope>
    <source>
        <strain evidence="3">8032-3</strain>
    </source>
</reference>
<keyword evidence="2" id="KW-0472">Membrane</keyword>
<sequence length="205" mass="22794">MASLITKVLVKKTFKDTAERNINSQNPYEEEVPVYGRDGQPTGKVKKRKRAIPTGFSAHDTTILKKVRRRAYRLDMSLFNCCGIRFGWSSVIAIIPVIGDFIDAFLALMLVKTCSKIDGGLPATLKLRMHFNIALDFALGLVPFIGDIADAVYRANTRNAWLLEVYLTKKAEAEKKGHVSDPDLGIQMMPRKPQAAPEQSTPKAS</sequence>
<evidence type="ECO:0000256" key="1">
    <source>
        <dbReference type="SAM" id="MobiDB-lite"/>
    </source>
</evidence>
<accession>A0AAJ0C322</accession>